<dbReference type="HOGENOM" id="CLU_021048_0_0_1"/>
<reference evidence="2 3" key="1">
    <citation type="submission" date="2014-04" db="EMBL/GenBank/DDBJ databases">
        <authorList>
            <consortium name="DOE Joint Genome Institute"/>
            <person name="Kuo A."/>
            <person name="Kohler A."/>
            <person name="Nagy L.G."/>
            <person name="Floudas D."/>
            <person name="Copeland A."/>
            <person name="Barry K.W."/>
            <person name="Cichocki N."/>
            <person name="Veneault-Fourrey C."/>
            <person name="LaButti K."/>
            <person name="Lindquist E.A."/>
            <person name="Lipzen A."/>
            <person name="Lundell T."/>
            <person name="Morin E."/>
            <person name="Murat C."/>
            <person name="Sun H."/>
            <person name="Tunlid A."/>
            <person name="Henrissat B."/>
            <person name="Grigoriev I.V."/>
            <person name="Hibbett D.S."/>
            <person name="Martin F."/>
            <person name="Nordberg H.P."/>
            <person name="Cantor M.N."/>
            <person name="Hua S.X."/>
        </authorList>
    </citation>
    <scope>NUCLEOTIDE SEQUENCE [LARGE SCALE GENOMIC DNA]</scope>
    <source>
        <strain evidence="2 3">LaAM-08-1</strain>
    </source>
</reference>
<dbReference type="PANTHER" id="PTHR24216:SF65">
    <property type="entry name" value="PAXILLIN-LIKE PROTEIN 1"/>
    <property type="match status" value="1"/>
</dbReference>
<accession>A0A0C9WZD7</accession>
<feature type="compositionally biased region" description="Low complexity" evidence="1">
    <location>
        <begin position="418"/>
        <end position="431"/>
    </location>
</feature>
<feature type="region of interest" description="Disordered" evidence="1">
    <location>
        <begin position="329"/>
        <end position="541"/>
    </location>
</feature>
<feature type="compositionally biased region" description="Polar residues" evidence="1">
    <location>
        <begin position="597"/>
        <end position="609"/>
    </location>
</feature>
<protein>
    <submittedName>
        <fullName evidence="2">Unplaced genomic scaffold K443scaffold_594, whole genome shotgun sequence</fullName>
    </submittedName>
</protein>
<feature type="compositionally biased region" description="Low complexity" evidence="1">
    <location>
        <begin position="368"/>
        <end position="382"/>
    </location>
</feature>
<evidence type="ECO:0000313" key="3">
    <source>
        <dbReference type="Proteomes" id="UP000054477"/>
    </source>
</evidence>
<dbReference type="Proteomes" id="UP000054477">
    <property type="component" value="Unassembled WGS sequence"/>
</dbReference>
<evidence type="ECO:0000256" key="1">
    <source>
        <dbReference type="SAM" id="MobiDB-lite"/>
    </source>
</evidence>
<dbReference type="AlphaFoldDB" id="A0A0C9WZD7"/>
<feature type="compositionally biased region" description="Acidic residues" evidence="1">
    <location>
        <begin position="432"/>
        <end position="442"/>
    </location>
</feature>
<gene>
    <name evidence="2" type="ORF">K443DRAFT_15018</name>
</gene>
<name>A0A0C9WZD7_9AGAR</name>
<dbReference type="OrthoDB" id="3066350at2759"/>
<reference evidence="3" key="2">
    <citation type="submission" date="2015-01" db="EMBL/GenBank/DDBJ databases">
        <title>Evolutionary Origins and Diversification of the Mycorrhizal Mutualists.</title>
        <authorList>
            <consortium name="DOE Joint Genome Institute"/>
            <consortium name="Mycorrhizal Genomics Consortium"/>
            <person name="Kohler A."/>
            <person name="Kuo A."/>
            <person name="Nagy L.G."/>
            <person name="Floudas D."/>
            <person name="Copeland A."/>
            <person name="Barry K.W."/>
            <person name="Cichocki N."/>
            <person name="Veneault-Fourrey C."/>
            <person name="LaButti K."/>
            <person name="Lindquist E.A."/>
            <person name="Lipzen A."/>
            <person name="Lundell T."/>
            <person name="Morin E."/>
            <person name="Murat C."/>
            <person name="Riley R."/>
            <person name="Ohm R."/>
            <person name="Sun H."/>
            <person name="Tunlid A."/>
            <person name="Henrissat B."/>
            <person name="Grigoriev I.V."/>
            <person name="Hibbett D.S."/>
            <person name="Martin F."/>
        </authorList>
    </citation>
    <scope>NUCLEOTIDE SEQUENCE [LARGE SCALE GENOMIC DNA]</scope>
    <source>
        <strain evidence="3">LaAM-08-1</strain>
    </source>
</reference>
<keyword evidence="3" id="KW-1185">Reference proteome</keyword>
<evidence type="ECO:0000313" key="2">
    <source>
        <dbReference type="EMBL" id="KIJ90691.1"/>
    </source>
</evidence>
<proteinExistence type="predicted"/>
<dbReference type="PANTHER" id="PTHR24216">
    <property type="entry name" value="PAXILLIN-RELATED"/>
    <property type="match status" value="1"/>
</dbReference>
<dbReference type="EMBL" id="KN839129">
    <property type="protein sequence ID" value="KIJ90691.1"/>
    <property type="molecule type" value="Genomic_DNA"/>
</dbReference>
<dbReference type="STRING" id="1095629.A0A0C9WZD7"/>
<sequence>MVSEPDYSDASWDSGPLLRTLKKGWAKGARLAFLEGHIQGYKEAGLHSKRRRISYTDQVVNEWFTRFQWTLPIESDDPSPSTPSTTIAEDISPADAKLKGAVISHVGKAITSWLYYRSQKAGRVSTSKSSKNVDDPVSTLISRLSGTNESIPKLKTGWEAWGKANFESLKRAFDDQFKSTGVSDKGRAAAINKFKKEKFLELSEEEQEEWTQKAITDHEHAKAKLKDRQGLPSLLSPQETQTALNDIGVILTPFARAISATLGMHCSIFLGGPEPKRQGQLNLISIHEGVNKAPVPKVWGEADKEKFKEVKSNFLAYLAGCYTPEEQRARALDPSAANPSAPMQVDDHPPSSPLILSNDALPDSTISPATATTPAMAMTPAAVLGETRKRKNGHQKSKKPRKKQKKSIASDGEEDGEGSQSDSDSAHSSNSDQDEHDSDNDGEPTPHSMRRRSARGSASVATVPRGTISPVEVGSLQETVSVTSPARLPASRPDEPSIQQASNSPAQPAPSVASPVPSPQPTPPITTARLPASGADELSVQQASNALAQPAHTITSPIPSSQPTPPIATACLPTSHAEEPSVQQSSNAPAQPAHAFSSHTFSSPVPSLQPTPHIATRPAIIVENSWPDWFVKAHEHLTGPDLGPAFEGIISKYVAFEKLAGFSPERRNAGFGSKNRPSQVAWWVGCGRKATPKITDIPGFAKQWWLWWKGLQPTWRNVASAQGPLTLAHRAVVDGEGGWVDVERHGQNAFYTILATLRWWGAALGDACKEDEEWLSAGVDVEWVLSNLLERPCTFSSSKAPTAETLPKTASKRRFVQLPFNRSLTKRLMSDVSYVLQPDCSWLIRLSSRPSTAVYAQSHRLATSITSKPAAITVYLEFSPETPSPKATHYKYLISLGASTGHADLPLQLSVAPPRSKIK</sequence>
<feature type="region of interest" description="Disordered" evidence="1">
    <location>
        <begin position="553"/>
        <end position="609"/>
    </location>
</feature>
<feature type="compositionally biased region" description="Basic residues" evidence="1">
    <location>
        <begin position="388"/>
        <end position="406"/>
    </location>
</feature>
<feature type="compositionally biased region" description="Low complexity" evidence="1">
    <location>
        <begin position="496"/>
        <end position="515"/>
    </location>
</feature>
<organism evidence="2 3">
    <name type="scientific">Laccaria amethystina LaAM-08-1</name>
    <dbReference type="NCBI Taxonomy" id="1095629"/>
    <lineage>
        <taxon>Eukaryota</taxon>
        <taxon>Fungi</taxon>
        <taxon>Dikarya</taxon>
        <taxon>Basidiomycota</taxon>
        <taxon>Agaricomycotina</taxon>
        <taxon>Agaricomycetes</taxon>
        <taxon>Agaricomycetidae</taxon>
        <taxon>Agaricales</taxon>
        <taxon>Agaricineae</taxon>
        <taxon>Hydnangiaceae</taxon>
        <taxon>Laccaria</taxon>
    </lineage>
</organism>